<dbReference type="PANTHER" id="PTHR47165:SF4">
    <property type="entry name" value="OS03G0429900 PROTEIN"/>
    <property type="match status" value="1"/>
</dbReference>
<organism evidence="2 3">
    <name type="scientific">Daucus carota subsp. sativus</name>
    <name type="common">Carrot</name>
    <dbReference type="NCBI Taxonomy" id="79200"/>
    <lineage>
        <taxon>Eukaryota</taxon>
        <taxon>Viridiplantae</taxon>
        <taxon>Streptophyta</taxon>
        <taxon>Embryophyta</taxon>
        <taxon>Tracheophyta</taxon>
        <taxon>Spermatophyta</taxon>
        <taxon>Magnoliopsida</taxon>
        <taxon>eudicotyledons</taxon>
        <taxon>Gunneridae</taxon>
        <taxon>Pentapetalae</taxon>
        <taxon>asterids</taxon>
        <taxon>campanulids</taxon>
        <taxon>Apiales</taxon>
        <taxon>Apiaceae</taxon>
        <taxon>Apioideae</taxon>
        <taxon>Scandiceae</taxon>
        <taxon>Daucinae</taxon>
        <taxon>Daucus</taxon>
        <taxon>Daucus sect. Daucus</taxon>
    </lineage>
</organism>
<name>A0A175YBV9_DAUCS</name>
<dbReference type="Proteomes" id="UP000077755">
    <property type="component" value="Chromosome 4"/>
</dbReference>
<dbReference type="CDD" id="cd04481">
    <property type="entry name" value="RPA1_DBD_B_like"/>
    <property type="match status" value="1"/>
</dbReference>
<proteinExistence type="predicted"/>
<sequence length="813" mass="92611">MALNPYNPISTIDPTTYDWSCRNSRIHAFANSKYCDDLLKEIKEGQIYTISNFKVKDYLGDEKFRAVRNKRHIFFTPHTRFKECSGLGLQIENYAFDLFHFDEIEKLADDNRFLIDMVGKVKNIQELIKTKKNEEDKILFKFELSNGSSNLHVTLFDSFGEQLEKEFAQLDIQNLYVIICCARVGRYEGVPHLSNYPATRVFINPKHHSVDDLKKRCSEMKPQTDIVDVPMGQAEVDLPRKLMTVKEIKGIKAETGEAIVLCEVTVKRITDKSAWYFRKCTGCDLELEHDNGKFRCSRPNDDTGSIAIIFPDQAITRILDKTVIDLHADCADETEEEKFPEILNSLLKRKYTVNLGINEDNIKKGSTVYEAIDILQDQEKGDSFDPNKTPVAEIQDVSMVTVSETDATTHLTPNTGDSTTMKTRGRKITEALDFNPTDPSALQPLKSVKLENYQTLDKLKIGVDQYNIKVRVIRLWRGATRAGEEFKSFNLILLDHKGQRIHAFVPTKAAAELQHQVIVGRVFSFKNFTVQSYSQSDRFRVLRNDRQLVFGQEALLQELADDGVTIPQDAFDFYDHSQLLELSKQTTYLAGEVDISNNNATKVLLNYKHHSVSQLRKMLSNPDFATRALGEKKEKKMQKITVENIKKLGKEAIEGYYMAHVKVIRIDQLRPWFYYACTSCGREPTMLKPCPVCESCNRYVPYPETKFRLHVEVGDTSGTLQVILPDREFTEVKTLPPSLAAIIDKDYSLVVQISEVNILNGFQIYWATNICKGFVKISQEAGDEISITEAQTSQATTSTYADQAISKVNLNSL</sequence>
<dbReference type="Gramene" id="KZM81089">
    <property type="protein sequence ID" value="KZM81089"/>
    <property type="gene ID" value="DCAR_031313"/>
</dbReference>
<reference evidence="2" key="1">
    <citation type="journal article" date="2016" name="Nat. Genet.">
        <title>A high-quality carrot genome assembly provides new insights into carotenoid accumulation and asterid genome evolution.</title>
        <authorList>
            <person name="Iorizzo M."/>
            <person name="Ellison S."/>
            <person name="Senalik D."/>
            <person name="Zeng P."/>
            <person name="Satapoomin P."/>
            <person name="Huang J."/>
            <person name="Bowman M."/>
            <person name="Iovene M."/>
            <person name="Sanseverino W."/>
            <person name="Cavagnaro P."/>
            <person name="Yildiz M."/>
            <person name="Macko-Podgorni A."/>
            <person name="Moranska E."/>
            <person name="Grzebelus E."/>
            <person name="Grzebelus D."/>
            <person name="Ashrafi H."/>
            <person name="Zheng Z."/>
            <person name="Cheng S."/>
            <person name="Spooner D."/>
            <person name="Van Deynze A."/>
            <person name="Simon P."/>
        </authorList>
    </citation>
    <scope>NUCLEOTIDE SEQUENCE</scope>
    <source>
        <tissue evidence="2">Leaf</tissue>
    </source>
</reference>
<dbReference type="AlphaFoldDB" id="A0A175YBV9"/>
<reference evidence="2" key="2">
    <citation type="submission" date="2022-03" db="EMBL/GenBank/DDBJ databases">
        <title>Draft title - Genomic analysis of global carrot germplasm unveils the trajectory of domestication and the origin of high carotenoid orange carrot.</title>
        <authorList>
            <person name="Iorizzo M."/>
            <person name="Ellison S."/>
            <person name="Senalik D."/>
            <person name="Macko-Podgorni A."/>
            <person name="Grzebelus D."/>
            <person name="Bostan H."/>
            <person name="Rolling W."/>
            <person name="Curaba J."/>
            <person name="Simon P."/>
        </authorList>
    </citation>
    <scope>NUCLEOTIDE SEQUENCE</scope>
    <source>
        <tissue evidence="2">Leaf</tissue>
    </source>
</reference>
<dbReference type="Pfam" id="PF02721">
    <property type="entry name" value="DUF223"/>
    <property type="match status" value="1"/>
</dbReference>
<dbReference type="SUPFAM" id="SSF50249">
    <property type="entry name" value="Nucleic acid-binding proteins"/>
    <property type="match status" value="5"/>
</dbReference>
<feature type="domain" description="Replication protein A 70 kDa DNA-binding subunit B/D first OB fold" evidence="1">
    <location>
        <begin position="453"/>
        <end position="552"/>
    </location>
</feature>
<evidence type="ECO:0000313" key="2">
    <source>
        <dbReference type="EMBL" id="WOG95283.1"/>
    </source>
</evidence>
<dbReference type="Gene3D" id="2.40.50.140">
    <property type="entry name" value="Nucleic acid-binding proteins"/>
    <property type="match status" value="5"/>
</dbReference>
<dbReference type="CDD" id="cd04480">
    <property type="entry name" value="RPA1_DBD_A_like"/>
    <property type="match status" value="1"/>
</dbReference>
<gene>
    <name evidence="2" type="ORF">DCAR_0414595</name>
</gene>
<dbReference type="EMBL" id="CP093346">
    <property type="protein sequence ID" value="WOG95283.1"/>
    <property type="molecule type" value="Genomic_DNA"/>
</dbReference>
<evidence type="ECO:0000313" key="3">
    <source>
        <dbReference type="Proteomes" id="UP000077755"/>
    </source>
</evidence>
<dbReference type="InterPro" id="IPR012340">
    <property type="entry name" value="NA-bd_OB-fold"/>
</dbReference>
<protein>
    <recommendedName>
        <fullName evidence="1">Replication protein A 70 kDa DNA-binding subunit B/D first OB fold domain-containing protein</fullName>
    </recommendedName>
</protein>
<keyword evidence="3" id="KW-1185">Reference proteome</keyword>
<accession>A0A175YBV9</accession>
<evidence type="ECO:0000259" key="1">
    <source>
        <dbReference type="Pfam" id="PF02721"/>
    </source>
</evidence>
<dbReference type="PANTHER" id="PTHR47165">
    <property type="entry name" value="OS03G0429900 PROTEIN"/>
    <property type="match status" value="1"/>
</dbReference>
<dbReference type="InterPro" id="IPR003871">
    <property type="entry name" value="RFA1B/D_OB_1st"/>
</dbReference>